<feature type="non-terminal residue" evidence="2">
    <location>
        <position position="274"/>
    </location>
</feature>
<reference evidence="2" key="1">
    <citation type="submission" date="2020-11" db="EMBL/GenBank/DDBJ databases">
        <authorList>
            <person name="Tran Van P."/>
        </authorList>
    </citation>
    <scope>NUCLEOTIDE SEQUENCE</scope>
</reference>
<feature type="compositionally biased region" description="Basic and acidic residues" evidence="1">
    <location>
        <begin position="150"/>
        <end position="159"/>
    </location>
</feature>
<evidence type="ECO:0000313" key="2">
    <source>
        <dbReference type="EMBL" id="CAD7661524.1"/>
    </source>
</evidence>
<protein>
    <submittedName>
        <fullName evidence="2">Uncharacterized protein</fullName>
    </submittedName>
</protein>
<feature type="compositionally biased region" description="Basic residues" evidence="1">
    <location>
        <begin position="265"/>
        <end position="274"/>
    </location>
</feature>
<name>A0A7R9QY63_9ACAR</name>
<dbReference type="EMBL" id="OC938799">
    <property type="protein sequence ID" value="CAD7661524.1"/>
    <property type="molecule type" value="Genomic_DNA"/>
</dbReference>
<proteinExistence type="predicted"/>
<keyword evidence="3" id="KW-1185">Reference proteome</keyword>
<feature type="region of interest" description="Disordered" evidence="1">
    <location>
        <begin position="26"/>
        <end position="89"/>
    </location>
</feature>
<feature type="region of interest" description="Disordered" evidence="1">
    <location>
        <begin position="231"/>
        <end position="274"/>
    </location>
</feature>
<organism evidence="2">
    <name type="scientific">Oppiella nova</name>
    <dbReference type="NCBI Taxonomy" id="334625"/>
    <lineage>
        <taxon>Eukaryota</taxon>
        <taxon>Metazoa</taxon>
        <taxon>Ecdysozoa</taxon>
        <taxon>Arthropoda</taxon>
        <taxon>Chelicerata</taxon>
        <taxon>Arachnida</taxon>
        <taxon>Acari</taxon>
        <taxon>Acariformes</taxon>
        <taxon>Sarcoptiformes</taxon>
        <taxon>Oribatida</taxon>
        <taxon>Brachypylina</taxon>
        <taxon>Oppioidea</taxon>
        <taxon>Oppiidae</taxon>
        <taxon>Oppiella</taxon>
    </lineage>
</organism>
<evidence type="ECO:0000313" key="3">
    <source>
        <dbReference type="Proteomes" id="UP000728032"/>
    </source>
</evidence>
<dbReference type="AlphaFoldDB" id="A0A7R9QY63"/>
<dbReference type="EMBL" id="CAJPVJ010023974">
    <property type="protein sequence ID" value="CAG2178660.1"/>
    <property type="molecule type" value="Genomic_DNA"/>
</dbReference>
<evidence type="ECO:0000256" key="1">
    <source>
        <dbReference type="SAM" id="MobiDB-lite"/>
    </source>
</evidence>
<gene>
    <name evidence="2" type="ORF">ONB1V03_LOCUS18085</name>
</gene>
<feature type="compositionally biased region" description="Polar residues" evidence="1">
    <location>
        <begin position="160"/>
        <end position="169"/>
    </location>
</feature>
<feature type="region of interest" description="Disordered" evidence="1">
    <location>
        <begin position="149"/>
        <end position="185"/>
    </location>
</feature>
<feature type="compositionally biased region" description="Low complexity" evidence="1">
    <location>
        <begin position="62"/>
        <end position="72"/>
    </location>
</feature>
<accession>A0A7R9QY63</accession>
<dbReference type="Proteomes" id="UP000728032">
    <property type="component" value="Unassembled WGS sequence"/>
</dbReference>
<sequence>TSYDLLETWFPALRKRIAQTEKVNNIGAAGDEDQDSPSVVRANQRAHQKYGHLNQQRHLGTSSRSSPSGRSPQASINQAFDEEENSEELELKEKDVNLAFRTSSPSTSYTRGDTNGREMEYIMSTLNDADRHQLRDMPTGAAHECRHRVPTTDRHRETRTAPTTQNSSPKYGHKPVNKTMSSDESLLSGAGSLVIEESASSGGESSPGSGVVYKNIIINLGGLGLAGSDYNDLSGDVGPTSSSTDRLPMAPKVNNIDTTAPEVKPHHKHHSSSK</sequence>